<dbReference type="Pfam" id="PF26595">
    <property type="entry name" value="A_ENA"/>
    <property type="match status" value="1"/>
</dbReference>
<proteinExistence type="predicted"/>
<dbReference type="Proteomes" id="UP000253314">
    <property type="component" value="Unassembled WGS sequence"/>
</dbReference>
<dbReference type="RefSeq" id="WP_113805718.1">
    <property type="nucleotide sequence ID" value="NZ_QOCW01000007.1"/>
</dbReference>
<gene>
    <name evidence="1" type="ORF">DS031_08900</name>
</gene>
<keyword evidence="2" id="KW-1185">Reference proteome</keyword>
<dbReference type="EMBL" id="QOCW01000007">
    <property type="protein sequence ID" value="RBW69962.1"/>
    <property type="molecule type" value="Genomic_DNA"/>
</dbReference>
<dbReference type="OrthoDB" id="2939962at2"/>
<evidence type="ECO:0000313" key="1">
    <source>
        <dbReference type="EMBL" id="RBW69962.1"/>
    </source>
</evidence>
<reference evidence="1 2" key="1">
    <citation type="submission" date="2018-07" db="EMBL/GenBank/DDBJ databases">
        <title>Lottiidibacillus patelloidae gen. nov., sp. nov., isolated from the intestinal tract of a marine limpet and the reclassification of B. taeanensis BH030017T, B. algicola KMM 3737T and B. hwajinpoensis SW-72T as genus Lottiidibacillus.</title>
        <authorList>
            <person name="Liu R."/>
            <person name="Huang Z."/>
        </authorList>
    </citation>
    <scope>NUCLEOTIDE SEQUENCE [LARGE SCALE GENOMIC DNA]</scope>
    <source>
        <strain evidence="1 2">BH030017</strain>
    </source>
</reference>
<organism evidence="1 2">
    <name type="scientific">Bacillus taeanensis</name>
    <dbReference type="NCBI Taxonomy" id="273032"/>
    <lineage>
        <taxon>Bacteria</taxon>
        <taxon>Bacillati</taxon>
        <taxon>Bacillota</taxon>
        <taxon>Bacilli</taxon>
        <taxon>Bacillales</taxon>
        <taxon>Bacillaceae</taxon>
        <taxon>Bacillus</taxon>
    </lineage>
</organism>
<sequence>MTFFNHSSETEKTYSDAVHKIVHSIVETELSLAKLINKEASELHFLIKNHFSHSDTSLSQHAFDLLKSQSTMMNTILMKEWLLTAKLELLIPKNIRIDDVKDSIHPEENEWNDVIIDEEE</sequence>
<comment type="caution">
    <text evidence="1">The sequence shown here is derived from an EMBL/GenBank/DDBJ whole genome shotgun (WGS) entry which is preliminary data.</text>
</comment>
<evidence type="ECO:0000313" key="2">
    <source>
        <dbReference type="Proteomes" id="UP000253314"/>
    </source>
</evidence>
<accession>A0A366XV04</accession>
<name>A0A366XV04_9BACI</name>
<dbReference type="InterPro" id="IPR058705">
    <property type="entry name" value="A_ENA"/>
</dbReference>
<protein>
    <submittedName>
        <fullName evidence="1">Uncharacterized protein</fullName>
    </submittedName>
</protein>
<dbReference type="AlphaFoldDB" id="A0A366XV04"/>